<dbReference type="Proteomes" id="UP001054902">
    <property type="component" value="Unassembled WGS sequence"/>
</dbReference>
<dbReference type="InterPro" id="IPR051961">
    <property type="entry name" value="Fungal_Metabolite_Diox"/>
</dbReference>
<dbReference type="SUPFAM" id="SSF51197">
    <property type="entry name" value="Clavaminate synthase-like"/>
    <property type="match status" value="1"/>
</dbReference>
<protein>
    <recommendedName>
        <fullName evidence="5">Phytanoyl-CoA dioxygenase</fullName>
    </recommendedName>
</protein>
<dbReference type="Gene3D" id="2.60.120.620">
    <property type="entry name" value="q2cbj1_9rhob like domain"/>
    <property type="match status" value="1"/>
</dbReference>
<comment type="caution">
    <text evidence="3">The sequence shown here is derived from an EMBL/GenBank/DDBJ whole genome shotgun (WGS) entry which is preliminary data.</text>
</comment>
<feature type="signal peptide" evidence="2">
    <location>
        <begin position="1"/>
        <end position="20"/>
    </location>
</feature>
<organism evidence="3 4">
    <name type="scientific">Chaetoceros tenuissimus</name>
    <dbReference type="NCBI Taxonomy" id="426638"/>
    <lineage>
        <taxon>Eukaryota</taxon>
        <taxon>Sar</taxon>
        <taxon>Stramenopiles</taxon>
        <taxon>Ochrophyta</taxon>
        <taxon>Bacillariophyta</taxon>
        <taxon>Coscinodiscophyceae</taxon>
        <taxon>Chaetocerotophycidae</taxon>
        <taxon>Chaetocerotales</taxon>
        <taxon>Chaetocerotaceae</taxon>
        <taxon>Chaetoceros</taxon>
    </lineage>
</organism>
<name>A0AAD3GZS6_9STRA</name>
<sequence>MLIRNLSLILSLISISSTSAFTPSSSPALTLKTTQNALTSTLKVSPSDAASELLYQEQENILINRGIFEQELISNNVSELQPTKVKVRGAGSAGGFSSKSTKKSKGITQPEGKVYSQHLKEQGVVRIDNILKASTAKKLRKYVYELREISTKEVEDENNSITSLDRFANVLLKTNRCDLTLPLGQANTDALIDALAEAILDSPVGSTIAATFGEDAVLHELSTLISDKGSQRQNVHPDTPYLEHHPDPVLYTCFIALQDVELDMGPTTWYPNTHTKEAHEVFKAGGEGKDDLLANTPAVLGTLKKGSCAIFDSRCLHCGTSNQSAKDMSRALFYFSFKCPKVGNPGNPASIRREIGGAMLSLKDIANDLESRRKKNGLPLLDQIGKRLK</sequence>
<feature type="region of interest" description="Disordered" evidence="1">
    <location>
        <begin position="89"/>
        <end position="109"/>
    </location>
</feature>
<gene>
    <name evidence="3" type="ORF">CTEN210_01118</name>
</gene>
<dbReference type="AlphaFoldDB" id="A0AAD3GZS6"/>
<feature type="chain" id="PRO_5042174592" description="Phytanoyl-CoA dioxygenase" evidence="2">
    <location>
        <begin position="21"/>
        <end position="389"/>
    </location>
</feature>
<reference evidence="3 4" key="1">
    <citation type="journal article" date="2021" name="Sci. Rep.">
        <title>The genome of the diatom Chaetoceros tenuissimus carries an ancient integrated fragment of an extant virus.</title>
        <authorList>
            <person name="Hongo Y."/>
            <person name="Kimura K."/>
            <person name="Takaki Y."/>
            <person name="Yoshida Y."/>
            <person name="Baba S."/>
            <person name="Kobayashi G."/>
            <person name="Nagasaki K."/>
            <person name="Hano T."/>
            <person name="Tomaru Y."/>
        </authorList>
    </citation>
    <scope>NUCLEOTIDE SEQUENCE [LARGE SCALE GENOMIC DNA]</scope>
    <source>
        <strain evidence="3 4">NIES-3715</strain>
    </source>
</reference>
<evidence type="ECO:0000313" key="3">
    <source>
        <dbReference type="EMBL" id="GFH44644.1"/>
    </source>
</evidence>
<evidence type="ECO:0000313" key="4">
    <source>
        <dbReference type="Proteomes" id="UP001054902"/>
    </source>
</evidence>
<dbReference type="PANTHER" id="PTHR37563:SF2">
    <property type="entry name" value="PHYTANOYL-COA DIOXYGENASE FAMILY PROTEIN (AFU_ORTHOLOGUE AFUA_2G03330)"/>
    <property type="match status" value="1"/>
</dbReference>
<evidence type="ECO:0000256" key="1">
    <source>
        <dbReference type="SAM" id="MobiDB-lite"/>
    </source>
</evidence>
<dbReference type="Pfam" id="PF05721">
    <property type="entry name" value="PhyH"/>
    <property type="match status" value="1"/>
</dbReference>
<accession>A0AAD3GZS6</accession>
<keyword evidence="2" id="KW-0732">Signal</keyword>
<dbReference type="EMBL" id="BLLK01000020">
    <property type="protein sequence ID" value="GFH44644.1"/>
    <property type="molecule type" value="Genomic_DNA"/>
</dbReference>
<evidence type="ECO:0000256" key="2">
    <source>
        <dbReference type="SAM" id="SignalP"/>
    </source>
</evidence>
<dbReference type="InterPro" id="IPR008775">
    <property type="entry name" value="Phytyl_CoA_dOase-like"/>
</dbReference>
<evidence type="ECO:0008006" key="5">
    <source>
        <dbReference type="Google" id="ProtNLM"/>
    </source>
</evidence>
<dbReference type="PANTHER" id="PTHR37563">
    <property type="entry name" value="PHYTANOYL-COA DIOXYGENASE FAMILY PROTEIN (AFU_ORTHOLOGUE AFUA_2G03330)"/>
    <property type="match status" value="1"/>
</dbReference>
<proteinExistence type="predicted"/>
<keyword evidence="4" id="KW-1185">Reference proteome</keyword>